<keyword evidence="5" id="KW-0547">Nucleotide-binding</keyword>
<dbReference type="InterPro" id="IPR047187">
    <property type="entry name" value="SF1_C_Upf1"/>
</dbReference>
<comment type="subcellular location">
    <subcellularLocation>
        <location evidence="1">Cytoplasm</location>
    </subcellularLocation>
</comment>
<feature type="region of interest" description="Disordered" evidence="11">
    <location>
        <begin position="884"/>
        <end position="928"/>
    </location>
</feature>
<feature type="compositionally biased region" description="Acidic residues" evidence="11">
    <location>
        <begin position="909"/>
        <end position="922"/>
    </location>
</feature>
<name>A0ABC8SUG5_9AQUA</name>
<sequence length="928" mass="105441">MGTHGDKWDEEWSVIGDKGDIGFIDFEDCKSVCSYNPTEESEIVISVPFPLVKGKPQSGFVGDTVVDSITIKNTTSEPVELWSVKIYDSKPEDSFTLSVMEPPTANSGVQYIQAFLESSSLEDRVLRSGQTLTIWLSCKPKEIGLHTSAVHFTVGDETIERLVFLLAEDKISQSLASDKPYHRGKKKKKQMVLDVSAGDAFVVGERPAKPATRGFKKIIAQFPIPKNVRDLVESKQIPDVITEGLTKANYAHYFTTLVIMEEIKMEEDMKDYDMERVSMSSKGSQFLLLEVPGLAEKRPSLVCGDFICATLASKGVDDSTRVYQGYIHRVEAEEVYLKFDKEFHVCHKVSNLYNVWFTFNRLNMRRLYQAIEATKYLERDFLFPSRKRFIQPIPLVPISCMLNEEQISAIGMILGCNGGPPYVVHGPPGTGKTMTIVEAILQLYTMRKNARILVCAPSNNAADHILEKLLMTKAVRVQHREIFRLNALTRSFEDVKPDHISYCFAEEFIFKCPPLRDLMRFKIIISTYTSASLLYAEGIKRGHFSHIFLDEAGQASEPEVMVPLSNLCRGDTVVILAGDPMQLGPVIFSRDAEIYGLGKSYLERLFECKFYGVKNENYVTKLVRNYRCHPAILYLPSQLFYRGELISCKDDDTWSSITWVEILPNKQFPVFFFGVQGFDEREGGNPSWFNRIEASKVVEIIRNLTQNMGLDDEEIGVITPYRQQVLKIKKALESFGCSDIKVGSVEQFQGQERQIIIVSTVRSTVKHNEFDKTYYLGFLSNPRRFNVAITRAKSLLIVIGNPHIICKDPYWNKLLWHCSDNGSYQGCFLPERPEYLDEESTQVGNEDNEGDEKLQPSEYIECAQELEIPKPVTNEAEWSHGWKSFETEEIPKPVTGEAECSHDSKPYDAEEIPEPVMDEAEWSDGWKC</sequence>
<keyword evidence="9" id="KW-0943">RNA-mediated gene silencing</keyword>
<accession>A0ABC8SUG5</accession>
<dbReference type="GO" id="GO:0003724">
    <property type="term" value="F:RNA helicase activity"/>
    <property type="evidence" value="ECO:0007669"/>
    <property type="project" value="UniProtKB-EC"/>
</dbReference>
<keyword evidence="8" id="KW-0067">ATP-binding</keyword>
<dbReference type="Gene3D" id="3.40.50.300">
    <property type="entry name" value="P-loop containing nucleotide triphosphate hydrolases"/>
    <property type="match status" value="2"/>
</dbReference>
<reference evidence="15 16" key="1">
    <citation type="submission" date="2024-02" db="EMBL/GenBank/DDBJ databases">
        <authorList>
            <person name="Vignale AGUSTIN F."/>
            <person name="Sosa J E."/>
            <person name="Modenutti C."/>
        </authorList>
    </citation>
    <scope>NUCLEOTIDE SEQUENCE [LARGE SCALE GENOMIC DNA]</scope>
</reference>
<evidence type="ECO:0000256" key="9">
    <source>
        <dbReference type="ARBA" id="ARBA00023158"/>
    </source>
</evidence>
<proteinExistence type="inferred from homology"/>
<dbReference type="PANTHER" id="PTHR45418:SF1">
    <property type="entry name" value="CANCER_TESTIS ANTIGEN 55"/>
    <property type="match status" value="1"/>
</dbReference>
<evidence type="ECO:0000259" key="13">
    <source>
        <dbReference type="Pfam" id="PF13087"/>
    </source>
</evidence>
<dbReference type="FunFam" id="3.40.50.300:FF:001468">
    <property type="entry name" value="Probable RNA helicase SDE3"/>
    <property type="match status" value="1"/>
</dbReference>
<dbReference type="GO" id="GO:0031047">
    <property type="term" value="P:regulatory ncRNA-mediated gene silencing"/>
    <property type="evidence" value="ECO:0007669"/>
    <property type="project" value="UniProtKB-KW"/>
</dbReference>
<dbReference type="PANTHER" id="PTHR45418">
    <property type="entry name" value="CANCER/TESTIS ANTIGEN 55"/>
    <property type="match status" value="1"/>
</dbReference>
<dbReference type="FunFam" id="3.40.50.300:FF:001295">
    <property type="entry name" value="Probable RNA helicase SDE3"/>
    <property type="match status" value="1"/>
</dbReference>
<feature type="domain" description="DNA2/NAM7 helicase helicase" evidence="12">
    <location>
        <begin position="402"/>
        <end position="489"/>
    </location>
</feature>
<dbReference type="InterPro" id="IPR049080">
    <property type="entry name" value="MOV-10-like_beta-barrel"/>
</dbReference>
<evidence type="ECO:0000256" key="7">
    <source>
        <dbReference type="ARBA" id="ARBA00022806"/>
    </source>
</evidence>
<keyword evidence="16" id="KW-1185">Reference proteome</keyword>
<evidence type="ECO:0000256" key="10">
    <source>
        <dbReference type="ARBA" id="ARBA00047984"/>
    </source>
</evidence>
<dbReference type="CDD" id="cd18808">
    <property type="entry name" value="SF1_C_Upf1"/>
    <property type="match status" value="1"/>
</dbReference>
<evidence type="ECO:0000313" key="15">
    <source>
        <dbReference type="EMBL" id="CAK9160682.1"/>
    </source>
</evidence>
<evidence type="ECO:0000256" key="6">
    <source>
        <dbReference type="ARBA" id="ARBA00022801"/>
    </source>
</evidence>
<feature type="domain" description="DNA2/NAM7 helicase helicase" evidence="12">
    <location>
        <begin position="520"/>
        <end position="590"/>
    </location>
</feature>
<evidence type="ECO:0000256" key="1">
    <source>
        <dbReference type="ARBA" id="ARBA00004496"/>
    </source>
</evidence>
<evidence type="ECO:0000313" key="16">
    <source>
        <dbReference type="Proteomes" id="UP001642360"/>
    </source>
</evidence>
<evidence type="ECO:0000256" key="8">
    <source>
        <dbReference type="ARBA" id="ARBA00022840"/>
    </source>
</evidence>
<keyword evidence="6" id="KW-0378">Hydrolase</keyword>
<evidence type="ECO:0000256" key="3">
    <source>
        <dbReference type="ARBA" id="ARBA00012552"/>
    </source>
</evidence>
<dbReference type="Pfam" id="PF13086">
    <property type="entry name" value="AAA_11"/>
    <property type="match status" value="2"/>
</dbReference>
<keyword evidence="7" id="KW-0347">Helicase</keyword>
<dbReference type="AlphaFoldDB" id="A0ABC8SUG5"/>
<dbReference type="Pfam" id="PF13087">
    <property type="entry name" value="AAA_12"/>
    <property type="match status" value="1"/>
</dbReference>
<evidence type="ECO:0000256" key="2">
    <source>
        <dbReference type="ARBA" id="ARBA00005601"/>
    </source>
</evidence>
<organism evidence="15 16">
    <name type="scientific">Ilex paraguariensis</name>
    <name type="common">yerba mate</name>
    <dbReference type="NCBI Taxonomy" id="185542"/>
    <lineage>
        <taxon>Eukaryota</taxon>
        <taxon>Viridiplantae</taxon>
        <taxon>Streptophyta</taxon>
        <taxon>Embryophyta</taxon>
        <taxon>Tracheophyta</taxon>
        <taxon>Spermatophyta</taxon>
        <taxon>Magnoliopsida</taxon>
        <taxon>eudicotyledons</taxon>
        <taxon>Gunneridae</taxon>
        <taxon>Pentapetalae</taxon>
        <taxon>asterids</taxon>
        <taxon>campanulids</taxon>
        <taxon>Aquifoliales</taxon>
        <taxon>Aquifoliaceae</taxon>
        <taxon>Ilex</taxon>
    </lineage>
</organism>
<gene>
    <name evidence="15" type="ORF">ILEXP_LOCUS29455</name>
</gene>
<comment type="caution">
    <text evidence="15">The sequence shown here is derived from an EMBL/GenBank/DDBJ whole genome shotgun (WGS) entry which is preliminary data.</text>
</comment>
<protein>
    <recommendedName>
        <fullName evidence="3">RNA helicase</fullName>
        <ecNumber evidence="3">3.6.4.13</ecNumber>
    </recommendedName>
</protein>
<evidence type="ECO:0000259" key="14">
    <source>
        <dbReference type="Pfam" id="PF21634"/>
    </source>
</evidence>
<feature type="domain" description="DNA2/NAM7 helicase-like C-terminal" evidence="13">
    <location>
        <begin position="598"/>
        <end position="802"/>
    </location>
</feature>
<feature type="domain" description="Helicase MOV-10-like beta-barrel" evidence="14">
    <location>
        <begin position="272"/>
        <end position="357"/>
    </location>
</feature>
<dbReference type="EMBL" id="CAUOFW020003558">
    <property type="protein sequence ID" value="CAK9160682.1"/>
    <property type="molecule type" value="Genomic_DNA"/>
</dbReference>
<dbReference type="SUPFAM" id="SSF52540">
    <property type="entry name" value="P-loop containing nucleoside triphosphate hydrolases"/>
    <property type="match status" value="1"/>
</dbReference>
<keyword evidence="4" id="KW-0963">Cytoplasm</keyword>
<feature type="compositionally biased region" description="Basic and acidic residues" evidence="11">
    <location>
        <begin position="899"/>
        <end position="908"/>
    </location>
</feature>
<evidence type="ECO:0000256" key="4">
    <source>
        <dbReference type="ARBA" id="ARBA00022490"/>
    </source>
</evidence>
<evidence type="ECO:0000256" key="11">
    <source>
        <dbReference type="SAM" id="MobiDB-lite"/>
    </source>
</evidence>
<dbReference type="InterPro" id="IPR026122">
    <property type="entry name" value="MOV-10/SDE3_DEXXQ/H-box"/>
</dbReference>
<dbReference type="Pfam" id="PF21634">
    <property type="entry name" value="MOV-10_beta-barrel"/>
    <property type="match status" value="1"/>
</dbReference>
<evidence type="ECO:0000256" key="5">
    <source>
        <dbReference type="ARBA" id="ARBA00022741"/>
    </source>
</evidence>
<dbReference type="InterPro" id="IPR041679">
    <property type="entry name" value="DNA2/NAM7-like_C"/>
</dbReference>
<evidence type="ECO:0000259" key="12">
    <source>
        <dbReference type="Pfam" id="PF13086"/>
    </source>
</evidence>
<dbReference type="GO" id="GO:0016787">
    <property type="term" value="F:hydrolase activity"/>
    <property type="evidence" value="ECO:0007669"/>
    <property type="project" value="UniProtKB-KW"/>
</dbReference>
<dbReference type="InterPro" id="IPR027417">
    <property type="entry name" value="P-loop_NTPase"/>
</dbReference>
<dbReference type="GO" id="GO:0005737">
    <property type="term" value="C:cytoplasm"/>
    <property type="evidence" value="ECO:0007669"/>
    <property type="project" value="UniProtKB-SubCell"/>
</dbReference>
<comment type="catalytic activity">
    <reaction evidence="10">
        <text>ATP + H2O = ADP + phosphate + H(+)</text>
        <dbReference type="Rhea" id="RHEA:13065"/>
        <dbReference type="ChEBI" id="CHEBI:15377"/>
        <dbReference type="ChEBI" id="CHEBI:15378"/>
        <dbReference type="ChEBI" id="CHEBI:30616"/>
        <dbReference type="ChEBI" id="CHEBI:43474"/>
        <dbReference type="ChEBI" id="CHEBI:456216"/>
        <dbReference type="EC" id="3.6.4.13"/>
    </reaction>
</comment>
<comment type="similarity">
    <text evidence="2">Belongs to the DNA2/NAM7 helicase family. SDE3 subfamily.</text>
</comment>
<dbReference type="GO" id="GO:0005524">
    <property type="term" value="F:ATP binding"/>
    <property type="evidence" value="ECO:0007669"/>
    <property type="project" value="UniProtKB-KW"/>
</dbReference>
<dbReference type="Proteomes" id="UP001642360">
    <property type="component" value="Unassembled WGS sequence"/>
</dbReference>
<dbReference type="InterPro" id="IPR041677">
    <property type="entry name" value="DNA2/NAM7_AAA_11"/>
</dbReference>
<dbReference type="EC" id="3.6.4.13" evidence="3"/>
<dbReference type="CDD" id="cd18038">
    <property type="entry name" value="DEXXQc_Helz-like"/>
    <property type="match status" value="1"/>
</dbReference>